<keyword evidence="8" id="KW-1185">Reference proteome</keyword>
<feature type="domain" description="B box-type" evidence="6">
    <location>
        <begin position="1"/>
        <end position="36"/>
    </location>
</feature>
<dbReference type="SUPFAM" id="SSF57845">
    <property type="entry name" value="B-box zinc-binding domain"/>
    <property type="match status" value="1"/>
</dbReference>
<evidence type="ECO:0000256" key="4">
    <source>
        <dbReference type="PROSITE-ProRule" id="PRU00024"/>
    </source>
</evidence>
<accession>A0AAW0P9D0</accession>
<dbReference type="GO" id="GO:0008270">
    <property type="term" value="F:zinc ion binding"/>
    <property type="evidence" value="ECO:0007669"/>
    <property type="project" value="UniProtKB-KW"/>
</dbReference>
<name>A0AAW0P9D0_9GOBI</name>
<protein>
    <recommendedName>
        <fullName evidence="6">B box-type domain-containing protein</fullName>
    </recommendedName>
</protein>
<keyword evidence="2 4" id="KW-0863">Zinc-finger</keyword>
<dbReference type="PANTHER" id="PTHR45915">
    <property type="entry name" value="TRANSCRIPTION INTERMEDIARY FACTOR"/>
    <property type="match status" value="1"/>
</dbReference>
<organism evidence="7 8">
    <name type="scientific">Mugilogobius chulae</name>
    <name type="common">yellowstripe goby</name>
    <dbReference type="NCBI Taxonomy" id="88201"/>
    <lineage>
        <taxon>Eukaryota</taxon>
        <taxon>Metazoa</taxon>
        <taxon>Chordata</taxon>
        <taxon>Craniata</taxon>
        <taxon>Vertebrata</taxon>
        <taxon>Euteleostomi</taxon>
        <taxon>Actinopterygii</taxon>
        <taxon>Neopterygii</taxon>
        <taxon>Teleostei</taxon>
        <taxon>Neoteleostei</taxon>
        <taxon>Acanthomorphata</taxon>
        <taxon>Gobiaria</taxon>
        <taxon>Gobiiformes</taxon>
        <taxon>Gobioidei</taxon>
        <taxon>Gobiidae</taxon>
        <taxon>Gobionellinae</taxon>
        <taxon>Mugilogobius</taxon>
    </lineage>
</organism>
<dbReference type="AlphaFoldDB" id="A0AAW0P9D0"/>
<evidence type="ECO:0000313" key="8">
    <source>
        <dbReference type="Proteomes" id="UP001460270"/>
    </source>
</evidence>
<evidence type="ECO:0000256" key="5">
    <source>
        <dbReference type="SAM" id="Coils"/>
    </source>
</evidence>
<dbReference type="SMART" id="SM00336">
    <property type="entry name" value="BBOX"/>
    <property type="match status" value="2"/>
</dbReference>
<reference evidence="8" key="1">
    <citation type="submission" date="2024-04" db="EMBL/GenBank/DDBJ databases">
        <title>Salinicola lusitanus LLJ914,a marine bacterium isolated from the Okinawa Trough.</title>
        <authorList>
            <person name="Li J."/>
        </authorList>
    </citation>
    <scope>NUCLEOTIDE SEQUENCE [LARGE SCALE GENOMIC DNA]</scope>
</reference>
<evidence type="ECO:0000256" key="3">
    <source>
        <dbReference type="ARBA" id="ARBA00022833"/>
    </source>
</evidence>
<keyword evidence="5" id="KW-0175">Coiled coil</keyword>
<proteinExistence type="predicted"/>
<feature type="domain" description="B box-type" evidence="6">
    <location>
        <begin position="81"/>
        <end position="122"/>
    </location>
</feature>
<dbReference type="InterPro" id="IPR037372">
    <property type="entry name" value="TRIM66_Bbox1_Znf"/>
</dbReference>
<evidence type="ECO:0000313" key="7">
    <source>
        <dbReference type="EMBL" id="KAK7913320.1"/>
    </source>
</evidence>
<dbReference type="PROSITE" id="PS50119">
    <property type="entry name" value="ZF_BBOX"/>
    <property type="match status" value="2"/>
</dbReference>
<dbReference type="EMBL" id="JBBPFD010000009">
    <property type="protein sequence ID" value="KAK7913320.1"/>
    <property type="molecule type" value="Genomic_DNA"/>
</dbReference>
<dbReference type="Pfam" id="PF00643">
    <property type="entry name" value="zf-B_box"/>
    <property type="match status" value="1"/>
</dbReference>
<dbReference type="GO" id="GO:0000785">
    <property type="term" value="C:chromatin"/>
    <property type="evidence" value="ECO:0007669"/>
    <property type="project" value="TreeGrafter"/>
</dbReference>
<comment type="subcellular location">
    <subcellularLocation>
        <location evidence="1">Nucleus</location>
    </subcellularLocation>
</comment>
<gene>
    <name evidence="7" type="ORF">WMY93_013531</name>
</gene>
<dbReference type="Proteomes" id="UP001460270">
    <property type="component" value="Unassembled WGS sequence"/>
</dbReference>
<dbReference type="PANTHER" id="PTHR45915:SF7">
    <property type="entry name" value="TRIPARTITE MOTIF-CONTAINING PROTEIN 66"/>
    <property type="match status" value="1"/>
</dbReference>
<evidence type="ECO:0000259" key="6">
    <source>
        <dbReference type="PROSITE" id="PS50119"/>
    </source>
</evidence>
<evidence type="ECO:0000256" key="2">
    <source>
        <dbReference type="ARBA" id="ARBA00022771"/>
    </source>
</evidence>
<comment type="caution">
    <text evidence="7">The sequence shown here is derived from an EMBL/GenBank/DDBJ whole genome shotgun (WGS) entry which is preliminary data.</text>
</comment>
<dbReference type="GO" id="GO:0005634">
    <property type="term" value="C:nucleus"/>
    <property type="evidence" value="ECO:0007669"/>
    <property type="project" value="UniProtKB-SubCell"/>
</dbReference>
<keyword evidence="3" id="KW-0862">Zinc</keyword>
<feature type="coiled-coil region" evidence="5">
    <location>
        <begin position="137"/>
        <end position="211"/>
    </location>
</feature>
<keyword evidence="2 4" id="KW-0479">Metal-binding</keyword>
<evidence type="ECO:0000256" key="1">
    <source>
        <dbReference type="ARBA" id="ARBA00004123"/>
    </source>
</evidence>
<dbReference type="InterPro" id="IPR000315">
    <property type="entry name" value="Znf_B-box"/>
</dbReference>
<dbReference type="Pfam" id="PF25287">
    <property type="entry name" value="zf-B_box_Trim66"/>
    <property type="match status" value="1"/>
</dbReference>
<sequence length="212" mass="24320">MEKSCSQCSEPTLAQSLCTQCNKWLCYQCTDVHQHHAPPAPALYTDFHQANRPNANQCPELHQRGANSMPAPRQGVGSYPCPLLLCHSHRQEPLELFCESCDLLCCSSCHLSTHKNHRVVPIEKALQDQQWLFESLLVQVEEKRSTVENNAKQIEERLHGVKIAHRKAENQIKMAKMIMMNELNKRANLLIEQLEKLSEDLQQRLEDYLQGP</sequence>
<dbReference type="Gene3D" id="3.30.160.60">
    <property type="entry name" value="Classic Zinc Finger"/>
    <property type="match status" value="1"/>
</dbReference>